<dbReference type="Gene3D" id="3.40.50.1820">
    <property type="entry name" value="alpha/beta hydrolase"/>
    <property type="match status" value="1"/>
</dbReference>
<keyword evidence="5" id="KW-0812">Transmembrane</keyword>
<evidence type="ECO:0000313" key="16">
    <source>
        <dbReference type="EMBL" id="VDN20082.1"/>
    </source>
</evidence>
<dbReference type="SUPFAM" id="SSF53474">
    <property type="entry name" value="alpha/beta-Hydrolases"/>
    <property type="match status" value="1"/>
</dbReference>
<dbReference type="InterPro" id="IPR029058">
    <property type="entry name" value="AB_hydrolase_fold"/>
</dbReference>
<keyword evidence="7" id="KW-0378">Hydrolase</keyword>
<dbReference type="GO" id="GO:0005886">
    <property type="term" value="C:plasma membrane"/>
    <property type="evidence" value="ECO:0007669"/>
    <property type="project" value="UniProtKB-SubCell"/>
</dbReference>
<evidence type="ECO:0000256" key="9">
    <source>
        <dbReference type="ARBA" id="ARBA00022963"/>
    </source>
</evidence>
<protein>
    <recommendedName>
        <fullName evidence="14">sn-1-specific diacylglycerol lipase</fullName>
        <ecNumber evidence="14">3.1.1.116</ecNumber>
    </recommendedName>
</protein>
<dbReference type="PANTHER" id="PTHR45792">
    <property type="entry name" value="DIACYLGLYCEROL LIPASE HOMOLOG-RELATED"/>
    <property type="match status" value="1"/>
</dbReference>
<organism evidence="16 17">
    <name type="scientific">Dibothriocephalus latus</name>
    <name type="common">Fish tapeworm</name>
    <name type="synonym">Diphyllobothrium latum</name>
    <dbReference type="NCBI Taxonomy" id="60516"/>
    <lineage>
        <taxon>Eukaryota</taxon>
        <taxon>Metazoa</taxon>
        <taxon>Spiralia</taxon>
        <taxon>Lophotrochozoa</taxon>
        <taxon>Platyhelminthes</taxon>
        <taxon>Cestoda</taxon>
        <taxon>Eucestoda</taxon>
        <taxon>Diphyllobothriidea</taxon>
        <taxon>Diphyllobothriidae</taxon>
        <taxon>Dibothriocephalus</taxon>
    </lineage>
</organism>
<keyword evidence="4" id="KW-0597">Phosphoprotein</keyword>
<dbReference type="InterPro" id="IPR052214">
    <property type="entry name" value="DAG_Lipase-Related"/>
</dbReference>
<dbReference type="Pfam" id="PF01764">
    <property type="entry name" value="Lipase_3"/>
    <property type="match status" value="1"/>
</dbReference>
<evidence type="ECO:0000313" key="17">
    <source>
        <dbReference type="Proteomes" id="UP000281553"/>
    </source>
</evidence>
<comment type="catalytic activity">
    <reaction evidence="13">
        <text>a 1,2-diacyl-sn-glycerol + H2O = a 2-acylglycerol + a fatty acid + H(+)</text>
        <dbReference type="Rhea" id="RHEA:33275"/>
        <dbReference type="ChEBI" id="CHEBI:15377"/>
        <dbReference type="ChEBI" id="CHEBI:15378"/>
        <dbReference type="ChEBI" id="CHEBI:17389"/>
        <dbReference type="ChEBI" id="CHEBI:17815"/>
        <dbReference type="ChEBI" id="CHEBI:28868"/>
        <dbReference type="EC" id="3.1.1.116"/>
    </reaction>
    <physiologicalReaction direction="left-to-right" evidence="13">
        <dbReference type="Rhea" id="RHEA:33276"/>
    </physiologicalReaction>
</comment>
<keyword evidence="6" id="KW-0479">Metal-binding</keyword>
<evidence type="ECO:0000256" key="14">
    <source>
        <dbReference type="ARBA" id="ARBA00026104"/>
    </source>
</evidence>
<dbReference type="GO" id="GO:0016298">
    <property type="term" value="F:lipase activity"/>
    <property type="evidence" value="ECO:0007669"/>
    <property type="project" value="TreeGrafter"/>
</dbReference>
<keyword evidence="8" id="KW-0106">Calcium</keyword>
<evidence type="ECO:0000256" key="10">
    <source>
        <dbReference type="ARBA" id="ARBA00022989"/>
    </source>
</evidence>
<keyword evidence="9" id="KW-0442">Lipid degradation</keyword>
<dbReference type="Proteomes" id="UP000281553">
    <property type="component" value="Unassembled WGS sequence"/>
</dbReference>
<gene>
    <name evidence="16" type="ORF">DILT_LOCUS13553</name>
</gene>
<evidence type="ECO:0000259" key="15">
    <source>
        <dbReference type="Pfam" id="PF01764"/>
    </source>
</evidence>
<dbReference type="EC" id="3.1.1.116" evidence="14"/>
<evidence type="ECO:0000256" key="1">
    <source>
        <dbReference type="ARBA" id="ARBA00001913"/>
    </source>
</evidence>
<accession>A0A3P7PJD2</accession>
<evidence type="ECO:0000256" key="3">
    <source>
        <dbReference type="ARBA" id="ARBA00022475"/>
    </source>
</evidence>
<evidence type="ECO:0000256" key="7">
    <source>
        <dbReference type="ARBA" id="ARBA00022801"/>
    </source>
</evidence>
<keyword evidence="11" id="KW-0443">Lipid metabolism</keyword>
<evidence type="ECO:0000256" key="4">
    <source>
        <dbReference type="ARBA" id="ARBA00022553"/>
    </source>
</evidence>
<dbReference type="OrthoDB" id="6273678at2759"/>
<dbReference type="AlphaFoldDB" id="A0A3P7PJD2"/>
<keyword evidence="10" id="KW-1133">Transmembrane helix</keyword>
<keyword evidence="17" id="KW-1185">Reference proteome</keyword>
<keyword evidence="12" id="KW-0472">Membrane</keyword>
<evidence type="ECO:0000256" key="6">
    <source>
        <dbReference type="ARBA" id="ARBA00022723"/>
    </source>
</evidence>
<evidence type="ECO:0000256" key="13">
    <source>
        <dbReference type="ARBA" id="ARBA00024531"/>
    </source>
</evidence>
<evidence type="ECO:0000256" key="12">
    <source>
        <dbReference type="ARBA" id="ARBA00023136"/>
    </source>
</evidence>
<dbReference type="EMBL" id="UYRU01070669">
    <property type="protein sequence ID" value="VDN20082.1"/>
    <property type="molecule type" value="Genomic_DNA"/>
</dbReference>
<dbReference type="GO" id="GO:0046872">
    <property type="term" value="F:metal ion binding"/>
    <property type="evidence" value="ECO:0007669"/>
    <property type="project" value="UniProtKB-KW"/>
</dbReference>
<dbReference type="GO" id="GO:0046340">
    <property type="term" value="P:diacylglycerol catabolic process"/>
    <property type="evidence" value="ECO:0007669"/>
    <property type="project" value="TreeGrafter"/>
</dbReference>
<proteinExistence type="predicted"/>
<evidence type="ECO:0000256" key="5">
    <source>
        <dbReference type="ARBA" id="ARBA00022692"/>
    </source>
</evidence>
<dbReference type="InterPro" id="IPR002921">
    <property type="entry name" value="Fungal_lipase-type"/>
</dbReference>
<sequence length="208" mass="23015">MCAGRNAYFAAFLEMAGLTPKNILLFEIADTFYDVALMLVLDDETRAIVIIVRGTLSGDDTLCDLLAIGEPVRETDEKLPEGQRYLGHGGMVRVARRVCKKIIKERWVENARKLRPDYPVVICGHSLGAGLVSLIEQCSDSTRDYLVSVIYGYDMVGRLGAATLEDLKARLFHALCVCNVPKFKMLGSRMSICLFNKFCPCSKTAPLG</sequence>
<evidence type="ECO:0000256" key="8">
    <source>
        <dbReference type="ARBA" id="ARBA00022837"/>
    </source>
</evidence>
<dbReference type="PANTHER" id="PTHR45792:SF8">
    <property type="entry name" value="DIACYLGLYCEROL LIPASE-ALPHA"/>
    <property type="match status" value="1"/>
</dbReference>
<feature type="non-terminal residue" evidence="16">
    <location>
        <position position="208"/>
    </location>
</feature>
<reference evidence="16 17" key="1">
    <citation type="submission" date="2018-11" db="EMBL/GenBank/DDBJ databases">
        <authorList>
            <consortium name="Pathogen Informatics"/>
        </authorList>
    </citation>
    <scope>NUCLEOTIDE SEQUENCE [LARGE SCALE GENOMIC DNA]</scope>
</reference>
<evidence type="ECO:0000256" key="2">
    <source>
        <dbReference type="ARBA" id="ARBA00004651"/>
    </source>
</evidence>
<keyword evidence="3" id="KW-1003">Cell membrane</keyword>
<evidence type="ECO:0000256" key="11">
    <source>
        <dbReference type="ARBA" id="ARBA00023098"/>
    </source>
</evidence>
<name>A0A3P7PJD2_DIBLA</name>
<comment type="subcellular location">
    <subcellularLocation>
        <location evidence="2">Cell membrane</location>
        <topology evidence="2">Multi-pass membrane protein</topology>
    </subcellularLocation>
</comment>
<comment type="cofactor">
    <cofactor evidence="1">
        <name>Ca(2+)</name>
        <dbReference type="ChEBI" id="CHEBI:29108"/>
    </cofactor>
</comment>
<dbReference type="GO" id="GO:0019369">
    <property type="term" value="P:arachidonate metabolic process"/>
    <property type="evidence" value="ECO:0007669"/>
    <property type="project" value="TreeGrafter"/>
</dbReference>
<feature type="domain" description="Fungal lipase-type" evidence="15">
    <location>
        <begin position="49"/>
        <end position="135"/>
    </location>
</feature>